<name>A0A6L5YC61_9BACT</name>
<gene>
    <name evidence="2" type="ORF">FYJ74_03650</name>
</gene>
<evidence type="ECO:0000313" key="3">
    <source>
        <dbReference type="Proteomes" id="UP000473699"/>
    </source>
</evidence>
<dbReference type="Proteomes" id="UP000473699">
    <property type="component" value="Unassembled WGS sequence"/>
</dbReference>
<protein>
    <submittedName>
        <fullName evidence="2">Uncharacterized protein</fullName>
    </submittedName>
</protein>
<accession>A0A6L5YC61</accession>
<keyword evidence="1" id="KW-0175">Coiled coil</keyword>
<organism evidence="2 3">
    <name type="scientific">Pyramidobacter porci</name>
    <dbReference type="NCBI Taxonomy" id="2605789"/>
    <lineage>
        <taxon>Bacteria</taxon>
        <taxon>Thermotogati</taxon>
        <taxon>Synergistota</taxon>
        <taxon>Synergistia</taxon>
        <taxon>Synergistales</taxon>
        <taxon>Dethiosulfovibrionaceae</taxon>
        <taxon>Pyramidobacter</taxon>
    </lineage>
</organism>
<feature type="coiled-coil region" evidence="1">
    <location>
        <begin position="22"/>
        <end position="49"/>
    </location>
</feature>
<keyword evidence="3" id="KW-1185">Reference proteome</keyword>
<reference evidence="2 3" key="1">
    <citation type="submission" date="2019-08" db="EMBL/GenBank/DDBJ databases">
        <title>In-depth cultivation of the pig gut microbiome towards novel bacterial diversity and tailored functional studies.</title>
        <authorList>
            <person name="Wylensek D."/>
            <person name="Hitch T.C.A."/>
            <person name="Clavel T."/>
        </authorList>
    </citation>
    <scope>NUCLEOTIDE SEQUENCE [LARGE SCALE GENOMIC DNA]</scope>
    <source>
        <strain evidence="2 3">SM-530-WT-4B</strain>
    </source>
</reference>
<dbReference type="RefSeq" id="WP_154528245.1">
    <property type="nucleotide sequence ID" value="NZ_JAXDZJ010000196.1"/>
</dbReference>
<sequence length="110" mass="12844">MTPKESESRWKERLHQLAVAQRAQTLDLERELEARVREAERRTRLMLENTLKRCDAIQKARIAAYERETQQLLGRMRGESERRCAEASCAPMDAELDRAWAAISGEEETR</sequence>
<evidence type="ECO:0000256" key="1">
    <source>
        <dbReference type="SAM" id="Coils"/>
    </source>
</evidence>
<dbReference type="EMBL" id="VUNH01000003">
    <property type="protein sequence ID" value="MST55137.1"/>
    <property type="molecule type" value="Genomic_DNA"/>
</dbReference>
<comment type="caution">
    <text evidence="2">The sequence shown here is derived from an EMBL/GenBank/DDBJ whole genome shotgun (WGS) entry which is preliminary data.</text>
</comment>
<dbReference type="AlphaFoldDB" id="A0A6L5YC61"/>
<evidence type="ECO:0000313" key="2">
    <source>
        <dbReference type="EMBL" id="MST55137.1"/>
    </source>
</evidence>
<proteinExistence type="predicted"/>